<keyword evidence="1 4" id="KW-0479">Metal-binding</keyword>
<accession>A0A6P8I649</accession>
<reference evidence="7" key="1">
    <citation type="submission" date="2025-08" db="UniProtKB">
        <authorList>
            <consortium name="RefSeq"/>
        </authorList>
    </citation>
    <scope>IDENTIFICATION</scope>
    <source>
        <tissue evidence="7">Tentacle</tissue>
    </source>
</reference>
<evidence type="ECO:0000256" key="1">
    <source>
        <dbReference type="ARBA" id="ARBA00022723"/>
    </source>
</evidence>
<evidence type="ECO:0000313" key="6">
    <source>
        <dbReference type="Proteomes" id="UP000515163"/>
    </source>
</evidence>
<gene>
    <name evidence="7" type="primary">LOC116296334</name>
</gene>
<proteinExistence type="predicted"/>
<dbReference type="KEGG" id="aten:116296334"/>
<dbReference type="InParanoid" id="A0A6P8I649"/>
<dbReference type="InterPro" id="IPR036855">
    <property type="entry name" value="Znf_CCCH_sf"/>
</dbReference>
<dbReference type="PROSITE" id="PS50103">
    <property type="entry name" value="ZF_C3H1"/>
    <property type="match status" value="1"/>
</dbReference>
<sequence length="214" mass="24878">MFVVRPLPHGALKGDLRLCLSVQSRIICKFGRGCRFAHSKTELDSWTKLFEERLKERREIRIPDNEHSLKHHELQCKDSIPGVELTCNPVVPNVQLAEDRDDHYYEWEFCARFEAKLGLPAVELLNFRSNFHFTKIKVVGFDRNNKATTILSKELKSSVYIPKEKVVLESQMQKIEFRVSVAFQASLFGSFSQRLLFNFGQQPFLKKDFNIDIG</sequence>
<organism evidence="6 7">
    <name type="scientific">Actinia tenebrosa</name>
    <name type="common">Australian red waratah sea anemone</name>
    <dbReference type="NCBI Taxonomy" id="6105"/>
    <lineage>
        <taxon>Eukaryota</taxon>
        <taxon>Metazoa</taxon>
        <taxon>Cnidaria</taxon>
        <taxon>Anthozoa</taxon>
        <taxon>Hexacorallia</taxon>
        <taxon>Actiniaria</taxon>
        <taxon>Actiniidae</taxon>
        <taxon>Actinia</taxon>
    </lineage>
</organism>
<evidence type="ECO:0000313" key="7">
    <source>
        <dbReference type="RefSeq" id="XP_031560200.1"/>
    </source>
</evidence>
<keyword evidence="7" id="KW-0347">Helicase</keyword>
<dbReference type="GO" id="GO:0008270">
    <property type="term" value="F:zinc ion binding"/>
    <property type="evidence" value="ECO:0007669"/>
    <property type="project" value="UniProtKB-KW"/>
</dbReference>
<dbReference type="OrthoDB" id="5988104at2759"/>
<dbReference type="GeneID" id="116296334"/>
<protein>
    <submittedName>
        <fullName evidence="7">Probable helicase with zinc finger domain</fullName>
    </submittedName>
</protein>
<keyword evidence="7" id="KW-0547">Nucleotide-binding</keyword>
<feature type="non-terminal residue" evidence="7">
    <location>
        <position position="214"/>
    </location>
</feature>
<keyword evidence="7" id="KW-0378">Hydrolase</keyword>
<dbReference type="GO" id="GO:0004386">
    <property type="term" value="F:helicase activity"/>
    <property type="evidence" value="ECO:0007669"/>
    <property type="project" value="UniProtKB-KW"/>
</dbReference>
<keyword evidence="7" id="KW-0067">ATP-binding</keyword>
<dbReference type="AlphaFoldDB" id="A0A6P8I649"/>
<dbReference type="RefSeq" id="XP_031560200.1">
    <property type="nucleotide sequence ID" value="XM_031704340.1"/>
</dbReference>
<feature type="domain" description="C3H1-type" evidence="5">
    <location>
        <begin position="13"/>
        <end position="41"/>
    </location>
</feature>
<keyword evidence="3 4" id="KW-0862">Zinc</keyword>
<evidence type="ECO:0000256" key="3">
    <source>
        <dbReference type="ARBA" id="ARBA00022833"/>
    </source>
</evidence>
<keyword evidence="2 4" id="KW-0863">Zinc-finger</keyword>
<dbReference type="Proteomes" id="UP000515163">
    <property type="component" value="Unplaced"/>
</dbReference>
<evidence type="ECO:0000256" key="2">
    <source>
        <dbReference type="ARBA" id="ARBA00022771"/>
    </source>
</evidence>
<evidence type="ECO:0000259" key="5">
    <source>
        <dbReference type="PROSITE" id="PS50103"/>
    </source>
</evidence>
<feature type="zinc finger region" description="C3H1-type" evidence="4">
    <location>
        <begin position="13"/>
        <end position="41"/>
    </location>
</feature>
<name>A0A6P8I649_ACTTE</name>
<evidence type="ECO:0000256" key="4">
    <source>
        <dbReference type="PROSITE-ProRule" id="PRU00723"/>
    </source>
</evidence>
<dbReference type="InterPro" id="IPR000571">
    <property type="entry name" value="Znf_CCCH"/>
</dbReference>
<keyword evidence="6" id="KW-1185">Reference proteome</keyword>
<dbReference type="SUPFAM" id="SSF90229">
    <property type="entry name" value="CCCH zinc finger"/>
    <property type="match status" value="1"/>
</dbReference>